<evidence type="ECO:0000256" key="5">
    <source>
        <dbReference type="ARBA" id="ARBA00022729"/>
    </source>
</evidence>
<evidence type="ECO:0000256" key="9">
    <source>
        <dbReference type="PIRSR" id="PIRSR000018-50"/>
    </source>
</evidence>
<keyword evidence="3 9" id="KW-0349">Heme</keyword>
<feature type="domain" description="Cytochrome c" evidence="13">
    <location>
        <begin position="29"/>
        <end position="134"/>
    </location>
</feature>
<reference evidence="14 15" key="1">
    <citation type="submission" date="2018-12" db="EMBL/GenBank/DDBJ databases">
        <authorList>
            <consortium name="Pathogen Informatics"/>
        </authorList>
    </citation>
    <scope>NUCLEOTIDE SEQUENCE [LARGE SCALE GENOMIC DNA]</scope>
    <source>
        <strain evidence="14 15">NCTC13193</strain>
    </source>
</reference>
<comment type="cofactor">
    <cofactor evidence="9">
        <name>heme c</name>
        <dbReference type="ChEBI" id="CHEBI:61717"/>
    </cofactor>
    <text evidence="9">Binds 3 heme c groups covalently per subunit.</text>
</comment>
<evidence type="ECO:0000256" key="12">
    <source>
        <dbReference type="SAM" id="SignalP"/>
    </source>
</evidence>
<dbReference type="InterPro" id="IPR036909">
    <property type="entry name" value="Cyt_c-like_dom_sf"/>
</dbReference>
<feature type="binding site" description="axial binding residue" evidence="10">
    <location>
        <position position="336"/>
    </location>
    <ligand>
        <name>heme c</name>
        <dbReference type="ChEBI" id="CHEBI:61717"/>
        <label>3</label>
    </ligand>
    <ligandPart>
        <name>Fe</name>
        <dbReference type="ChEBI" id="CHEBI:18248"/>
    </ligandPart>
</feature>
<keyword evidence="11" id="KW-0812">Transmembrane</keyword>
<feature type="binding site" description="axial binding residue" evidence="10">
    <location>
        <position position="197"/>
    </location>
    <ligand>
        <name>heme c</name>
        <dbReference type="ChEBI" id="CHEBI:61717"/>
        <label>2</label>
    </ligand>
    <ligandPart>
        <name>Fe</name>
        <dbReference type="ChEBI" id="CHEBI:18248"/>
    </ligandPart>
</feature>
<dbReference type="GO" id="GO:0009055">
    <property type="term" value="F:electron transfer activity"/>
    <property type="evidence" value="ECO:0007669"/>
    <property type="project" value="InterPro"/>
</dbReference>
<organism evidence="14 15">
    <name type="scientific">Serratia fonticola</name>
    <dbReference type="NCBI Taxonomy" id="47917"/>
    <lineage>
        <taxon>Bacteria</taxon>
        <taxon>Pseudomonadati</taxon>
        <taxon>Pseudomonadota</taxon>
        <taxon>Gammaproteobacteria</taxon>
        <taxon>Enterobacterales</taxon>
        <taxon>Yersiniaceae</taxon>
        <taxon>Serratia</taxon>
    </lineage>
</organism>
<feature type="transmembrane region" description="Helical" evidence="11">
    <location>
        <begin position="434"/>
        <end position="456"/>
    </location>
</feature>
<name>A0A3S4WSN8_SERFO</name>
<feature type="domain" description="Cytochrome c" evidence="13">
    <location>
        <begin position="178"/>
        <end position="286"/>
    </location>
</feature>
<keyword evidence="2" id="KW-1003">Cell membrane</keyword>
<protein>
    <submittedName>
        <fullName evidence="14">Alcohol dehydrogenase cytochrome c subunit</fullName>
    </submittedName>
</protein>
<dbReference type="GO" id="GO:0016614">
    <property type="term" value="F:oxidoreductase activity, acting on CH-OH group of donors"/>
    <property type="evidence" value="ECO:0007669"/>
    <property type="project" value="InterPro"/>
</dbReference>
<dbReference type="GO" id="GO:0005506">
    <property type="term" value="F:iron ion binding"/>
    <property type="evidence" value="ECO:0007669"/>
    <property type="project" value="InterPro"/>
</dbReference>
<feature type="signal peptide" evidence="12">
    <location>
        <begin position="1"/>
        <end position="25"/>
    </location>
</feature>
<comment type="subcellular location">
    <subcellularLocation>
        <location evidence="1">Cell membrane</location>
    </subcellularLocation>
</comment>
<feature type="binding site" description="covalent" evidence="9">
    <location>
        <position position="335"/>
    </location>
    <ligand>
        <name>heme c</name>
        <dbReference type="ChEBI" id="CHEBI:61717"/>
        <label>3</label>
    </ligand>
</feature>
<gene>
    <name evidence="14" type="primary">adhB_1</name>
    <name evidence="14" type="ORF">NCTC13193_03798</name>
</gene>
<dbReference type="PANTHER" id="PTHR35008">
    <property type="entry name" value="BLL4482 PROTEIN-RELATED"/>
    <property type="match status" value="1"/>
</dbReference>
<feature type="binding site" description="covalent" evidence="9">
    <location>
        <position position="193"/>
    </location>
    <ligand>
        <name>heme c</name>
        <dbReference type="ChEBI" id="CHEBI:61717"/>
        <label>2</label>
    </ligand>
</feature>
<evidence type="ECO:0000256" key="4">
    <source>
        <dbReference type="ARBA" id="ARBA00022723"/>
    </source>
</evidence>
<feature type="binding site" description="covalent" evidence="9">
    <location>
        <position position="46"/>
    </location>
    <ligand>
        <name>heme c</name>
        <dbReference type="ChEBI" id="CHEBI:61717"/>
        <label>1</label>
    </ligand>
</feature>
<keyword evidence="8 11" id="KW-0472">Membrane</keyword>
<keyword evidence="11" id="KW-1133">Transmembrane helix</keyword>
<evidence type="ECO:0000313" key="14">
    <source>
        <dbReference type="EMBL" id="VEI72743.1"/>
    </source>
</evidence>
<dbReference type="GO" id="GO:0005886">
    <property type="term" value="C:plasma membrane"/>
    <property type="evidence" value="ECO:0007669"/>
    <property type="project" value="UniProtKB-SubCell"/>
</dbReference>
<dbReference type="Proteomes" id="UP000270487">
    <property type="component" value="Chromosome"/>
</dbReference>
<dbReference type="PIRSF" id="PIRSF000018">
    <property type="entry name" value="Mb_ADH_cyt_c"/>
    <property type="match status" value="1"/>
</dbReference>
<keyword evidence="4 10" id="KW-0479">Metal-binding</keyword>
<evidence type="ECO:0000256" key="1">
    <source>
        <dbReference type="ARBA" id="ARBA00004236"/>
    </source>
</evidence>
<evidence type="ECO:0000259" key="13">
    <source>
        <dbReference type="PROSITE" id="PS51007"/>
    </source>
</evidence>
<evidence type="ECO:0000256" key="6">
    <source>
        <dbReference type="ARBA" id="ARBA00022737"/>
    </source>
</evidence>
<dbReference type="InterPro" id="IPR009056">
    <property type="entry name" value="Cyt_c-like_dom"/>
</dbReference>
<feature type="binding site" description="axial binding residue" evidence="10">
    <location>
        <position position="47"/>
    </location>
    <ligand>
        <name>heme c</name>
        <dbReference type="ChEBI" id="CHEBI:61717"/>
        <label>1</label>
    </ligand>
    <ligandPart>
        <name>Fe</name>
        <dbReference type="ChEBI" id="CHEBI:18248"/>
    </ligandPart>
</feature>
<evidence type="ECO:0000256" key="11">
    <source>
        <dbReference type="SAM" id="Phobius"/>
    </source>
</evidence>
<feature type="binding site" description="covalent" evidence="9">
    <location>
        <position position="196"/>
    </location>
    <ligand>
        <name>heme c</name>
        <dbReference type="ChEBI" id="CHEBI:61717"/>
        <label>2</label>
    </ligand>
</feature>
<evidence type="ECO:0000256" key="10">
    <source>
        <dbReference type="PIRSR" id="PIRSR000018-51"/>
    </source>
</evidence>
<dbReference type="SUPFAM" id="SSF46626">
    <property type="entry name" value="Cytochrome c"/>
    <property type="match status" value="3"/>
</dbReference>
<keyword evidence="6" id="KW-0677">Repeat</keyword>
<dbReference type="InterPro" id="IPR051459">
    <property type="entry name" value="Cytochrome_c-type_DH"/>
</dbReference>
<dbReference type="Pfam" id="PF00034">
    <property type="entry name" value="Cytochrom_C"/>
    <property type="match status" value="1"/>
</dbReference>
<proteinExistence type="predicted"/>
<dbReference type="PROSITE" id="PS51007">
    <property type="entry name" value="CYTC"/>
    <property type="match status" value="3"/>
</dbReference>
<dbReference type="AlphaFoldDB" id="A0A3S4WSN8"/>
<feature type="binding site" description="covalent" evidence="9">
    <location>
        <position position="43"/>
    </location>
    <ligand>
        <name>heme c</name>
        <dbReference type="ChEBI" id="CHEBI:61717"/>
        <label>1</label>
    </ligand>
</feature>
<feature type="domain" description="Cytochrome c" evidence="13">
    <location>
        <begin position="319"/>
        <end position="407"/>
    </location>
</feature>
<evidence type="ECO:0000256" key="7">
    <source>
        <dbReference type="ARBA" id="ARBA00023004"/>
    </source>
</evidence>
<dbReference type="EMBL" id="LR134492">
    <property type="protein sequence ID" value="VEI72743.1"/>
    <property type="molecule type" value="Genomic_DNA"/>
</dbReference>
<evidence type="ECO:0000256" key="2">
    <source>
        <dbReference type="ARBA" id="ARBA00022475"/>
    </source>
</evidence>
<evidence type="ECO:0000256" key="8">
    <source>
        <dbReference type="ARBA" id="ARBA00023136"/>
    </source>
</evidence>
<accession>A0A3S4WSN8</accession>
<dbReference type="Gene3D" id="1.10.760.10">
    <property type="entry name" value="Cytochrome c-like domain"/>
    <property type="match status" value="3"/>
</dbReference>
<evidence type="ECO:0000256" key="3">
    <source>
        <dbReference type="ARBA" id="ARBA00022617"/>
    </source>
</evidence>
<sequence>MKILFRFLAVTVLFIGFSHSLAVLAADKALVERGRYIAIAADCGACHRQALNNGVPFAGGYAIESPMGRIIASNITPSKQYGIGNYSEQQFAKAVREGIAADGKNLYPAMPYISYRDMTTADVQALYAYFMQGVEPADIPPSARTDLSFPFNIRQIMWGWNLLYLSGASADKAEALTGSLDRGKYLVEVLAHCSACHTPRNIMMAEQSSLNLAGSPLGGWYAPNITPDKSGIGDWSQRDLVTYLKTGHLVGKAQAAGAMAEAVENSFSLMTDDDLNAIASWVKQVPAIPTAVANIGLQSPRGGVDINSVLTGQGTLTDSSTTDGAKLYENACASCHGHDGQGTDDSFYPALTRNRAVSAFGPQNLVMVIVEGIQRKTSNTDISMPAFAEQLNNAQIASVSNYVRSRFAGIDDKVTAQDVQTLRDGGEPPFIMRYINWLMTAGILVMVCLLGGFWYWRKIRRSGRQQIR</sequence>
<dbReference type="PANTHER" id="PTHR35008:SF8">
    <property type="entry name" value="ALCOHOL DEHYDROGENASE CYTOCHROME C SUBUNIT"/>
    <property type="match status" value="1"/>
</dbReference>
<evidence type="ECO:0000313" key="15">
    <source>
        <dbReference type="Proteomes" id="UP000270487"/>
    </source>
</evidence>
<dbReference type="InterPro" id="IPR014353">
    <property type="entry name" value="Membr-bd_ADH_cyt_c"/>
</dbReference>
<dbReference type="GO" id="GO:0020037">
    <property type="term" value="F:heme binding"/>
    <property type="evidence" value="ECO:0007669"/>
    <property type="project" value="InterPro"/>
</dbReference>
<dbReference type="Pfam" id="PF13442">
    <property type="entry name" value="Cytochrome_CBB3"/>
    <property type="match status" value="1"/>
</dbReference>
<keyword evidence="5 12" id="KW-0732">Signal</keyword>
<feature type="chain" id="PRO_5018652616" evidence="12">
    <location>
        <begin position="26"/>
        <end position="468"/>
    </location>
</feature>
<feature type="binding site" description="covalent" evidence="9">
    <location>
        <position position="332"/>
    </location>
    <ligand>
        <name>heme c</name>
        <dbReference type="ChEBI" id="CHEBI:61717"/>
        <label>3</label>
    </ligand>
</feature>
<keyword evidence="7 10" id="KW-0408">Iron</keyword>